<reference evidence="1" key="1">
    <citation type="journal article" date="2023" name="Insect Mol. Biol.">
        <title>Genome sequencing provides insights into the evolution of gene families encoding plant cell wall-degrading enzymes in longhorned beetles.</title>
        <authorList>
            <person name="Shin N.R."/>
            <person name="Okamura Y."/>
            <person name="Kirsch R."/>
            <person name="Pauchet Y."/>
        </authorList>
    </citation>
    <scope>NUCLEOTIDE SEQUENCE</scope>
    <source>
        <strain evidence="1">AMC_N1</strain>
    </source>
</reference>
<dbReference type="InterPro" id="IPR013783">
    <property type="entry name" value="Ig-like_fold"/>
</dbReference>
<protein>
    <submittedName>
        <fullName evidence="1">Uncharacterized protein</fullName>
    </submittedName>
</protein>
<gene>
    <name evidence="1" type="ORF">NQ318_017628</name>
</gene>
<dbReference type="EMBL" id="JAPWTK010000021">
    <property type="protein sequence ID" value="KAJ8957730.1"/>
    <property type="molecule type" value="Genomic_DNA"/>
</dbReference>
<sequence length="118" mass="13484">MYSLTKDREVFSGVVAHVQAIVRGTALLPCDLTASAPNDSVVLVVWYKDEHTPIYRDLLNHSMWFSLQNHLNMQRHRAHPVKSSCIVPALRDSILSRILIMTTDDFADYARIGKAWFE</sequence>
<proteinExistence type="predicted"/>
<dbReference type="Gene3D" id="2.60.40.10">
    <property type="entry name" value="Immunoglobulins"/>
    <property type="match status" value="1"/>
</dbReference>
<keyword evidence="2" id="KW-1185">Reference proteome</keyword>
<evidence type="ECO:0000313" key="2">
    <source>
        <dbReference type="Proteomes" id="UP001162162"/>
    </source>
</evidence>
<comment type="caution">
    <text evidence="1">The sequence shown here is derived from an EMBL/GenBank/DDBJ whole genome shotgun (WGS) entry which is preliminary data.</text>
</comment>
<name>A0AAV8Z3A0_9CUCU</name>
<accession>A0AAV8Z3A0</accession>
<feature type="non-terminal residue" evidence="1">
    <location>
        <position position="118"/>
    </location>
</feature>
<dbReference type="AlphaFoldDB" id="A0AAV8Z3A0"/>
<dbReference type="Proteomes" id="UP001162162">
    <property type="component" value="Unassembled WGS sequence"/>
</dbReference>
<organism evidence="1 2">
    <name type="scientific">Aromia moschata</name>
    <dbReference type="NCBI Taxonomy" id="1265417"/>
    <lineage>
        <taxon>Eukaryota</taxon>
        <taxon>Metazoa</taxon>
        <taxon>Ecdysozoa</taxon>
        <taxon>Arthropoda</taxon>
        <taxon>Hexapoda</taxon>
        <taxon>Insecta</taxon>
        <taxon>Pterygota</taxon>
        <taxon>Neoptera</taxon>
        <taxon>Endopterygota</taxon>
        <taxon>Coleoptera</taxon>
        <taxon>Polyphaga</taxon>
        <taxon>Cucujiformia</taxon>
        <taxon>Chrysomeloidea</taxon>
        <taxon>Cerambycidae</taxon>
        <taxon>Cerambycinae</taxon>
        <taxon>Callichromatini</taxon>
        <taxon>Aromia</taxon>
    </lineage>
</organism>
<evidence type="ECO:0000313" key="1">
    <source>
        <dbReference type="EMBL" id="KAJ8957730.1"/>
    </source>
</evidence>